<accession>D1BDW7</accession>
<dbReference type="Proteomes" id="UP000000322">
    <property type="component" value="Chromosome"/>
</dbReference>
<name>D1BDW7_SANKS</name>
<reference evidence="1 2" key="1">
    <citation type="journal article" date="2009" name="Stand. Genomic Sci.">
        <title>Complete genome sequence of Sanguibacter keddieii type strain (ST-74).</title>
        <authorList>
            <person name="Ivanova N."/>
            <person name="Sikorski J."/>
            <person name="Sims D."/>
            <person name="Brettin T."/>
            <person name="Detter J.C."/>
            <person name="Han C."/>
            <person name="Lapidus A."/>
            <person name="Copeland A."/>
            <person name="Glavina Del Rio T."/>
            <person name="Nolan M."/>
            <person name="Chen F."/>
            <person name="Lucas S."/>
            <person name="Tice H."/>
            <person name="Cheng J.F."/>
            <person name="Bruce D."/>
            <person name="Goodwin L."/>
            <person name="Pitluck S."/>
            <person name="Pati A."/>
            <person name="Mavromatis K."/>
            <person name="Chen A."/>
            <person name="Palaniappan K."/>
            <person name="D'haeseleer P."/>
            <person name="Chain P."/>
            <person name="Bristow J."/>
            <person name="Eisen J.A."/>
            <person name="Markowitz V."/>
            <person name="Hugenholtz P."/>
            <person name="Goker M."/>
            <person name="Pukall R."/>
            <person name="Klenk H.P."/>
            <person name="Kyrpides N.C."/>
        </authorList>
    </citation>
    <scope>NUCLEOTIDE SEQUENCE [LARGE SCALE GENOMIC DNA]</scope>
    <source>
        <strain evidence="2">ATCC 51767 / DSM 10542 / NCFB 3025 / ST-74</strain>
    </source>
</reference>
<evidence type="ECO:0000313" key="2">
    <source>
        <dbReference type="Proteomes" id="UP000000322"/>
    </source>
</evidence>
<dbReference type="HOGENOM" id="CLU_1748360_0_0_11"/>
<gene>
    <name evidence="1" type="ordered locus">Sked_32930</name>
</gene>
<dbReference type="EMBL" id="CP001819">
    <property type="protein sequence ID" value="ACZ23188.1"/>
    <property type="molecule type" value="Genomic_DNA"/>
</dbReference>
<organism evidence="1 2">
    <name type="scientific">Sanguibacter keddieii (strain ATCC 51767 / DSM 10542 / NCFB 3025 / ST-74)</name>
    <dbReference type="NCBI Taxonomy" id="446469"/>
    <lineage>
        <taxon>Bacteria</taxon>
        <taxon>Bacillati</taxon>
        <taxon>Actinomycetota</taxon>
        <taxon>Actinomycetes</taxon>
        <taxon>Micrococcales</taxon>
        <taxon>Sanguibacteraceae</taxon>
        <taxon>Sanguibacter</taxon>
    </lineage>
</organism>
<dbReference type="KEGG" id="ske:Sked_32930"/>
<protein>
    <submittedName>
        <fullName evidence="1">Uncharacterized protein</fullName>
    </submittedName>
</protein>
<keyword evidence="2" id="KW-1185">Reference proteome</keyword>
<proteinExistence type="predicted"/>
<dbReference type="AlphaFoldDB" id="D1BDW7"/>
<sequence>MGRPSLASRGRTQEKKAQMTMTTMTAARLVTGRPSATRRTAVRRTAARRGAAVAVTGLVLLTAACGESGQLEITNSSPHAVTVQLGDDDTEVSSSGGAIIHEYGCSPGDVVVVSASGQRSVLPGPVCSGEHITVDSDGRVTVSAAERDG</sequence>
<dbReference type="STRING" id="446469.Sked_32930"/>
<evidence type="ECO:0000313" key="1">
    <source>
        <dbReference type="EMBL" id="ACZ23188.1"/>
    </source>
</evidence>